<dbReference type="Gene3D" id="3.80.10.10">
    <property type="entry name" value="Ribonuclease Inhibitor"/>
    <property type="match status" value="1"/>
</dbReference>
<proteinExistence type="predicted"/>
<name>C3ZJX4_BRAFL</name>
<dbReference type="AlphaFoldDB" id="C3ZJX4"/>
<dbReference type="eggNOG" id="KOG0619">
    <property type="taxonomic scope" value="Eukaryota"/>
</dbReference>
<dbReference type="InParanoid" id="C3ZJX4"/>
<dbReference type="Pfam" id="PF13855">
    <property type="entry name" value="LRR_8"/>
    <property type="match status" value="1"/>
</dbReference>
<evidence type="ECO:0000256" key="1">
    <source>
        <dbReference type="ARBA" id="ARBA00022614"/>
    </source>
</evidence>
<organism>
    <name type="scientific">Branchiostoma floridae</name>
    <name type="common">Florida lancelet</name>
    <name type="synonym">Amphioxus</name>
    <dbReference type="NCBI Taxonomy" id="7739"/>
    <lineage>
        <taxon>Eukaryota</taxon>
        <taxon>Metazoa</taxon>
        <taxon>Chordata</taxon>
        <taxon>Cephalochordata</taxon>
        <taxon>Leptocardii</taxon>
        <taxon>Amphioxiformes</taxon>
        <taxon>Branchiostomatidae</taxon>
        <taxon>Branchiostoma</taxon>
    </lineage>
</organism>
<feature type="chain" id="PRO_5002936922" evidence="5">
    <location>
        <begin position="25"/>
        <end position="677"/>
    </location>
</feature>
<keyword evidence="4" id="KW-0472">Membrane</keyword>
<keyword evidence="2" id="KW-0677">Repeat</keyword>
<dbReference type="InterPro" id="IPR032675">
    <property type="entry name" value="LRR_dom_sf"/>
</dbReference>
<keyword evidence="4" id="KW-0812">Transmembrane</keyword>
<gene>
    <name evidence="6" type="ORF">BRAFLDRAFT_105526</name>
</gene>
<feature type="region of interest" description="Disordered" evidence="3">
    <location>
        <begin position="428"/>
        <end position="486"/>
    </location>
</feature>
<evidence type="ECO:0000313" key="6">
    <source>
        <dbReference type="EMBL" id="EEN47141.1"/>
    </source>
</evidence>
<dbReference type="InterPro" id="IPR051295">
    <property type="entry name" value="LGI_related"/>
</dbReference>
<feature type="compositionally biased region" description="Polar residues" evidence="3">
    <location>
        <begin position="395"/>
        <end position="411"/>
    </location>
</feature>
<feature type="compositionally biased region" description="Basic and acidic residues" evidence="3">
    <location>
        <begin position="428"/>
        <end position="451"/>
    </location>
</feature>
<evidence type="ECO:0000256" key="4">
    <source>
        <dbReference type="SAM" id="Phobius"/>
    </source>
</evidence>
<reference evidence="6" key="1">
    <citation type="journal article" date="2008" name="Nature">
        <title>The amphioxus genome and the evolution of the chordate karyotype.</title>
        <authorList>
            <consortium name="US DOE Joint Genome Institute (JGI-PGF)"/>
            <person name="Putnam N.H."/>
            <person name="Butts T."/>
            <person name="Ferrier D.E.K."/>
            <person name="Furlong R.F."/>
            <person name="Hellsten U."/>
            <person name="Kawashima T."/>
            <person name="Robinson-Rechavi M."/>
            <person name="Shoguchi E."/>
            <person name="Terry A."/>
            <person name="Yu J.-K."/>
            <person name="Benito-Gutierrez E.L."/>
            <person name="Dubchak I."/>
            <person name="Garcia-Fernandez J."/>
            <person name="Gibson-Brown J.J."/>
            <person name="Grigoriev I.V."/>
            <person name="Horton A.C."/>
            <person name="de Jong P.J."/>
            <person name="Jurka J."/>
            <person name="Kapitonov V.V."/>
            <person name="Kohara Y."/>
            <person name="Kuroki Y."/>
            <person name="Lindquist E."/>
            <person name="Lucas S."/>
            <person name="Osoegawa K."/>
            <person name="Pennacchio L.A."/>
            <person name="Salamov A.A."/>
            <person name="Satou Y."/>
            <person name="Sauka-Spengler T."/>
            <person name="Schmutz J."/>
            <person name="Shin-I T."/>
            <person name="Toyoda A."/>
            <person name="Bronner-Fraser M."/>
            <person name="Fujiyama A."/>
            <person name="Holland L.Z."/>
            <person name="Holland P.W.H."/>
            <person name="Satoh N."/>
            <person name="Rokhsar D.S."/>
        </authorList>
    </citation>
    <scope>NUCLEOTIDE SEQUENCE [LARGE SCALE GENOMIC DNA]</scope>
    <source>
        <strain evidence="6">S238N-H82</strain>
        <tissue evidence="6">Testes</tissue>
    </source>
</reference>
<evidence type="ECO:0000256" key="3">
    <source>
        <dbReference type="SAM" id="MobiDB-lite"/>
    </source>
</evidence>
<feature type="signal peptide" evidence="5">
    <location>
        <begin position="1"/>
        <end position="24"/>
    </location>
</feature>
<evidence type="ECO:0000256" key="2">
    <source>
        <dbReference type="ARBA" id="ARBA00022737"/>
    </source>
</evidence>
<feature type="region of interest" description="Disordered" evidence="3">
    <location>
        <begin position="386"/>
        <end position="413"/>
    </location>
</feature>
<dbReference type="SMART" id="SM00369">
    <property type="entry name" value="LRR_TYP"/>
    <property type="match status" value="4"/>
</dbReference>
<dbReference type="InterPro" id="IPR003591">
    <property type="entry name" value="Leu-rich_rpt_typical-subtyp"/>
</dbReference>
<dbReference type="SUPFAM" id="SSF52058">
    <property type="entry name" value="L domain-like"/>
    <property type="match status" value="1"/>
</dbReference>
<keyword evidence="4" id="KW-1133">Transmembrane helix</keyword>
<dbReference type="EMBL" id="GG666634">
    <property type="protein sequence ID" value="EEN47141.1"/>
    <property type="molecule type" value="Genomic_DNA"/>
</dbReference>
<keyword evidence="1" id="KW-0433">Leucine-rich repeat</keyword>
<protein>
    <submittedName>
        <fullName evidence="6">Uncharacterized protein</fullName>
    </submittedName>
</protein>
<feature type="transmembrane region" description="Helical" evidence="4">
    <location>
        <begin position="344"/>
        <end position="367"/>
    </location>
</feature>
<dbReference type="PANTHER" id="PTHR24367">
    <property type="entry name" value="LEUCINE-RICH REPEAT-CONTAINING PROTEIN"/>
    <property type="match status" value="1"/>
</dbReference>
<dbReference type="PANTHER" id="PTHR24367:SF318">
    <property type="entry name" value="LEUCINE-RICH GLIOMA-INACTIVATED PROTEIN 1-LIKE"/>
    <property type="match status" value="1"/>
</dbReference>
<sequence>MEQGKALVGLSVLLLSSHFLSVLADVPSCPGTCRTQSNLRVLQALGWGLERLYLVCYCPDENGKKSHCSWIGHEGTYSFPVCLDTIPTGFHKATSSIFIKHLRSPISMKRSFPNISELPVLHITASNVSSIQPGAFQGLPLVKSLHLYDNRISSLEPGTFLGLNSLKDLYINKNEISSISKYAFRGLPLLAFLSLAQNRLQTVPVGALLQPQALTVANLNTNYITTIDIAVLLKQNQHIHLTMEGNRLNCDTNQTRLVCSIPDHVTLCDLMCSSPSELRRTLLVTLRKDFIETGKCDIKNTSPTLTSTAGIANVTAVTKTTNRYMSVIHILEEDAIISKDGKHYLFAMIAAAVVPIFIVSALTVICITIKRFYGGATCPCQNTPSGADQGDSYEDVSTANSAANGQPNSAHDGTIQPYAVAYADVPEKGERATTHSRHRLPDKASSGDEHTIQPYAVAHADVAGKKERAGKHSGQQLTDQASEDDDTIQPYAVSYMDVSCKGENGRLPPYATTTLAHDDQASKDDDTIQPYAVSYMDVSCKGENGRLPPYATTTLTHDDQTSKDEDTIQPYAVSYMDVSCKGENGRLPPYATTTLAHDDQASKDDDTIQPYAVSYMDVSCKGKNGRLPPYATTTLAHDQSFRDKDTVQPYAVSYVDVSCKCENGKLAPYATTTLAHD</sequence>
<evidence type="ECO:0000256" key="5">
    <source>
        <dbReference type="SAM" id="SignalP"/>
    </source>
</evidence>
<dbReference type="InterPro" id="IPR001611">
    <property type="entry name" value="Leu-rich_rpt"/>
</dbReference>
<accession>C3ZJX4</accession>
<keyword evidence="5" id="KW-0732">Signal</keyword>